<reference evidence="1 2" key="1">
    <citation type="journal article" date="2018" name="Mol. Biol. Evol.">
        <title>Broad Genomic Sampling Reveals a Smut Pathogenic Ancestry of the Fungal Clade Ustilaginomycotina.</title>
        <authorList>
            <person name="Kijpornyongpan T."/>
            <person name="Mondo S.J."/>
            <person name="Barry K."/>
            <person name="Sandor L."/>
            <person name="Lee J."/>
            <person name="Lipzen A."/>
            <person name="Pangilinan J."/>
            <person name="LaButti K."/>
            <person name="Hainaut M."/>
            <person name="Henrissat B."/>
            <person name="Grigoriev I.V."/>
            <person name="Spatafora J.W."/>
            <person name="Aime M.C."/>
        </authorList>
    </citation>
    <scope>NUCLEOTIDE SEQUENCE [LARGE SCALE GENOMIC DNA]</scope>
    <source>
        <strain evidence="1 2">SA 807</strain>
    </source>
</reference>
<sequence>MSEWWSLDQGEIGIRALRRTFTWGRGGLRRSPPLCPSLSLSLSLSLCPSVPRDPIGETNLPPPRLPKLANSSDSCPSSTPPRGLGGEEGGGGKGERGIECLKREGGKPSLLRLWSAVQFVTNGDQRIQTPPSHFGLGIRAEGEAGLAP</sequence>
<evidence type="ECO:0000313" key="2">
    <source>
        <dbReference type="Proteomes" id="UP000245626"/>
    </source>
</evidence>
<proteinExistence type="predicted"/>
<organism evidence="1 2">
    <name type="scientific">Violaceomyces palustris</name>
    <dbReference type="NCBI Taxonomy" id="1673888"/>
    <lineage>
        <taxon>Eukaryota</taxon>
        <taxon>Fungi</taxon>
        <taxon>Dikarya</taxon>
        <taxon>Basidiomycota</taxon>
        <taxon>Ustilaginomycotina</taxon>
        <taxon>Ustilaginomycetes</taxon>
        <taxon>Violaceomycetales</taxon>
        <taxon>Violaceomycetaceae</taxon>
        <taxon>Violaceomyces</taxon>
    </lineage>
</organism>
<dbReference type="Proteomes" id="UP000245626">
    <property type="component" value="Unassembled WGS sequence"/>
</dbReference>
<accession>A0ACD0NNL9</accession>
<gene>
    <name evidence="1" type="ORF">IE53DRAFT_252447</name>
</gene>
<dbReference type="EMBL" id="KZ820443">
    <property type="protein sequence ID" value="PWN47398.1"/>
    <property type="molecule type" value="Genomic_DNA"/>
</dbReference>
<name>A0ACD0NNL9_9BASI</name>
<keyword evidence="2" id="KW-1185">Reference proteome</keyword>
<protein>
    <submittedName>
        <fullName evidence="1">Uncharacterized protein</fullName>
    </submittedName>
</protein>
<evidence type="ECO:0000313" key="1">
    <source>
        <dbReference type="EMBL" id="PWN47398.1"/>
    </source>
</evidence>